<keyword evidence="3" id="KW-1185">Reference proteome</keyword>
<feature type="compositionally biased region" description="Polar residues" evidence="1">
    <location>
        <begin position="296"/>
        <end position="318"/>
    </location>
</feature>
<evidence type="ECO:0000313" key="3">
    <source>
        <dbReference type="Proteomes" id="UP000054481"/>
    </source>
</evidence>
<reference evidence="2 3" key="1">
    <citation type="journal article" date="2014" name="Genome Biol. Evol.">
        <title>Comparative genomics and transcriptomics analyses reveal divergent lifestyle features of nematode endoparasitic fungus Hirsutella minnesotensis.</title>
        <authorList>
            <person name="Lai Y."/>
            <person name="Liu K."/>
            <person name="Zhang X."/>
            <person name="Zhang X."/>
            <person name="Li K."/>
            <person name="Wang N."/>
            <person name="Shu C."/>
            <person name="Wu Y."/>
            <person name="Wang C."/>
            <person name="Bushley K.E."/>
            <person name="Xiang M."/>
            <person name="Liu X."/>
        </authorList>
    </citation>
    <scope>NUCLEOTIDE SEQUENCE [LARGE SCALE GENOMIC DNA]</scope>
    <source>
        <strain evidence="2 3">3608</strain>
    </source>
</reference>
<dbReference type="EMBL" id="KQ030511">
    <property type="protein sequence ID" value="KJZ76408.1"/>
    <property type="molecule type" value="Genomic_DNA"/>
</dbReference>
<dbReference type="Proteomes" id="UP000054481">
    <property type="component" value="Unassembled WGS sequence"/>
</dbReference>
<proteinExistence type="predicted"/>
<name>A0A0F7ZVD2_9HYPO</name>
<feature type="region of interest" description="Disordered" evidence="1">
    <location>
        <begin position="296"/>
        <end position="327"/>
    </location>
</feature>
<accession>A0A0F7ZVD2</accession>
<evidence type="ECO:0000313" key="2">
    <source>
        <dbReference type="EMBL" id="KJZ76408.1"/>
    </source>
</evidence>
<feature type="compositionally biased region" description="Polar residues" evidence="1">
    <location>
        <begin position="407"/>
        <end position="418"/>
    </location>
</feature>
<protein>
    <submittedName>
        <fullName evidence="2">Uncharacterized protein</fullName>
    </submittedName>
</protein>
<dbReference type="OrthoDB" id="5343483at2759"/>
<sequence length="418" mass="45607">MPQLASATIVSSTAPAERTAIEHQTTLTLKSPLKRNADADTTFVPARAAGRPKLQHESAVSHDAPLNPLWHRRLNTPEAGSVWAIIRDNSRSRLFVPPLLWTAEHVKLLGFRILAKEVPRCKRLNRPIHPELKPSGEGKDVPKASVTVRDCAANAAKSLSEPCSVEARMGAASDILAACNFSYTGTYSPLLYFDHNRYDARLPAPAVFASESNTRSLAYMNLDTLQHVRRQYLYRRKFRSCFYDSGKKRARVNVPVSRLIRKMLRRFQPRNEMEDPCVVAVLIALAQEQYRAQKQLSGSRALSAPNGTGLNSESNSKGMGTIPASEPVQSLSSSFKRIRDNSLLRASTTTPKLTASQAFACLECAAGIMAMTKPGLKSRSAISVGASEGTGSAPAAEDDAPLPQFHCATTRNNGVTEP</sequence>
<gene>
    <name evidence="2" type="ORF">HIM_04137</name>
</gene>
<organism evidence="2 3">
    <name type="scientific">Hirsutella minnesotensis 3608</name>
    <dbReference type="NCBI Taxonomy" id="1043627"/>
    <lineage>
        <taxon>Eukaryota</taxon>
        <taxon>Fungi</taxon>
        <taxon>Dikarya</taxon>
        <taxon>Ascomycota</taxon>
        <taxon>Pezizomycotina</taxon>
        <taxon>Sordariomycetes</taxon>
        <taxon>Hypocreomycetidae</taxon>
        <taxon>Hypocreales</taxon>
        <taxon>Ophiocordycipitaceae</taxon>
        <taxon>Hirsutella</taxon>
    </lineage>
</organism>
<feature type="region of interest" description="Disordered" evidence="1">
    <location>
        <begin position="381"/>
        <end position="418"/>
    </location>
</feature>
<dbReference type="AlphaFoldDB" id="A0A0F7ZVD2"/>
<evidence type="ECO:0000256" key="1">
    <source>
        <dbReference type="SAM" id="MobiDB-lite"/>
    </source>
</evidence>